<dbReference type="FunFam" id="3.40.50.720:FF:000041">
    <property type="entry name" value="D-3-phosphoglycerate dehydrogenase"/>
    <property type="match status" value="1"/>
</dbReference>
<feature type="domain" description="D-isomer specific 2-hydroxyacid dehydrogenase NAD-binding" evidence="6">
    <location>
        <begin position="137"/>
        <end position="311"/>
    </location>
</feature>
<feature type="domain" description="D-isomer specific 2-hydroxyacid dehydrogenase catalytic" evidence="5">
    <location>
        <begin position="62"/>
        <end position="334"/>
    </location>
</feature>
<dbReference type="PANTHER" id="PTHR42789">
    <property type="entry name" value="D-ISOMER SPECIFIC 2-HYDROXYACID DEHYDROGENASE FAMILY PROTEIN (AFU_ORTHOLOGUE AFUA_6G10090)"/>
    <property type="match status" value="1"/>
</dbReference>
<reference evidence="7" key="1">
    <citation type="submission" date="2021-01" db="EMBL/GenBank/DDBJ databases">
        <title>Whole genome shotgun sequence of Actinocatenispora rupis NBRC 107355.</title>
        <authorList>
            <person name="Komaki H."/>
            <person name="Tamura T."/>
        </authorList>
    </citation>
    <scope>NUCLEOTIDE SEQUENCE</scope>
    <source>
        <strain evidence="7">NBRC 107355</strain>
    </source>
</reference>
<dbReference type="GO" id="GO:0051287">
    <property type="term" value="F:NAD binding"/>
    <property type="evidence" value="ECO:0007669"/>
    <property type="project" value="InterPro"/>
</dbReference>
<accession>A0A8J3J2D1</accession>
<gene>
    <name evidence="7" type="ORF">Aru02nite_41790</name>
</gene>
<proteinExistence type="inferred from homology"/>
<evidence type="ECO:0000259" key="6">
    <source>
        <dbReference type="Pfam" id="PF02826"/>
    </source>
</evidence>
<evidence type="ECO:0000259" key="5">
    <source>
        <dbReference type="Pfam" id="PF00389"/>
    </source>
</evidence>
<dbReference type="Pfam" id="PF00389">
    <property type="entry name" value="2-Hacid_dh"/>
    <property type="match status" value="1"/>
</dbReference>
<dbReference type="InterPro" id="IPR036291">
    <property type="entry name" value="NAD(P)-bd_dom_sf"/>
</dbReference>
<dbReference type="GO" id="GO:0047545">
    <property type="term" value="F:(S)-2-hydroxyglutarate dehydrogenase activity"/>
    <property type="evidence" value="ECO:0007669"/>
    <property type="project" value="UniProtKB-ARBA"/>
</dbReference>
<protein>
    <submittedName>
        <fullName evidence="7">Oxidoreductase</fullName>
    </submittedName>
</protein>
<evidence type="ECO:0000313" key="7">
    <source>
        <dbReference type="EMBL" id="GID13290.1"/>
    </source>
</evidence>
<organism evidence="7 8">
    <name type="scientific">Actinocatenispora rupis</name>
    <dbReference type="NCBI Taxonomy" id="519421"/>
    <lineage>
        <taxon>Bacteria</taxon>
        <taxon>Bacillati</taxon>
        <taxon>Actinomycetota</taxon>
        <taxon>Actinomycetes</taxon>
        <taxon>Micromonosporales</taxon>
        <taxon>Micromonosporaceae</taxon>
        <taxon>Actinocatenispora</taxon>
    </lineage>
</organism>
<keyword evidence="3" id="KW-0520">NAD</keyword>
<keyword evidence="8" id="KW-1185">Reference proteome</keyword>
<dbReference type="EMBL" id="BOMB01000023">
    <property type="protein sequence ID" value="GID13290.1"/>
    <property type="molecule type" value="Genomic_DNA"/>
</dbReference>
<dbReference type="GO" id="GO:0004617">
    <property type="term" value="F:phosphoglycerate dehydrogenase activity"/>
    <property type="evidence" value="ECO:0007669"/>
    <property type="project" value="UniProtKB-ARBA"/>
</dbReference>
<keyword evidence="2 4" id="KW-0560">Oxidoreductase</keyword>
<dbReference type="Pfam" id="PF02826">
    <property type="entry name" value="2-Hacid_dh_C"/>
    <property type="match status" value="1"/>
</dbReference>
<evidence type="ECO:0000256" key="4">
    <source>
        <dbReference type="RuleBase" id="RU003719"/>
    </source>
</evidence>
<dbReference type="SUPFAM" id="SSF52283">
    <property type="entry name" value="Formate/glycerate dehydrogenase catalytic domain-like"/>
    <property type="match status" value="1"/>
</dbReference>
<sequence length="337" mass="35088">MREEQSVSPTQVLIAGDHFVTDALVLDALRAELGPDAVTPSVLTLPWPYEPYGPIAEVDEASGDEDELIAALSGVEVAITQMAPFTSRVLAAADSLKLIVCCRGGPVNVNVAAAAERGIEVRTTPGRNAVAAAEHAVALLLAALRQLPARHASVRAGEWRSDLYALSECGTELGGATVGLVGYGAIGSRVARILRAFDAEVLVHDPYLTDPAETSVPLPELLSRSTAVSLHARLTDETRGMIGAAELARMPRGATLVNTARGGLVDYDAVVDALESGQLGAAAFDVYETEPVATDSRLLSAPRTVLTPHLAGATVQTAERAARLAAEAVASYLKANA</sequence>
<comment type="caution">
    <text evidence="7">The sequence shown here is derived from an EMBL/GenBank/DDBJ whole genome shotgun (WGS) entry which is preliminary data.</text>
</comment>
<comment type="similarity">
    <text evidence="1 4">Belongs to the D-isomer specific 2-hydroxyacid dehydrogenase family.</text>
</comment>
<dbReference type="GO" id="GO:0006564">
    <property type="term" value="P:L-serine biosynthetic process"/>
    <property type="evidence" value="ECO:0007669"/>
    <property type="project" value="UniProtKB-ARBA"/>
</dbReference>
<dbReference type="Gene3D" id="3.40.50.720">
    <property type="entry name" value="NAD(P)-binding Rossmann-like Domain"/>
    <property type="match status" value="2"/>
</dbReference>
<dbReference type="InterPro" id="IPR006139">
    <property type="entry name" value="D-isomer_2_OHA_DH_cat_dom"/>
</dbReference>
<evidence type="ECO:0000256" key="2">
    <source>
        <dbReference type="ARBA" id="ARBA00023002"/>
    </source>
</evidence>
<dbReference type="InterPro" id="IPR006140">
    <property type="entry name" value="D-isomer_DH_NAD-bd"/>
</dbReference>
<evidence type="ECO:0000256" key="1">
    <source>
        <dbReference type="ARBA" id="ARBA00005854"/>
    </source>
</evidence>
<dbReference type="PANTHER" id="PTHR42789:SF1">
    <property type="entry name" value="D-ISOMER SPECIFIC 2-HYDROXYACID DEHYDROGENASE FAMILY PROTEIN (AFU_ORTHOLOGUE AFUA_6G10090)"/>
    <property type="match status" value="1"/>
</dbReference>
<dbReference type="InterPro" id="IPR050857">
    <property type="entry name" value="D-2-hydroxyacid_DH"/>
</dbReference>
<evidence type="ECO:0000256" key="3">
    <source>
        <dbReference type="ARBA" id="ARBA00023027"/>
    </source>
</evidence>
<dbReference type="SUPFAM" id="SSF51735">
    <property type="entry name" value="NAD(P)-binding Rossmann-fold domains"/>
    <property type="match status" value="1"/>
</dbReference>
<dbReference type="AlphaFoldDB" id="A0A8J3J2D1"/>
<dbReference type="Proteomes" id="UP000612808">
    <property type="component" value="Unassembled WGS sequence"/>
</dbReference>
<name>A0A8J3J2D1_9ACTN</name>
<evidence type="ECO:0000313" key="8">
    <source>
        <dbReference type="Proteomes" id="UP000612808"/>
    </source>
</evidence>